<dbReference type="AlphaFoldDB" id="A0A0K2TWW9"/>
<organism evidence="1">
    <name type="scientific">Lepeophtheirus salmonis</name>
    <name type="common">Salmon louse</name>
    <name type="synonym">Caligus salmonis</name>
    <dbReference type="NCBI Taxonomy" id="72036"/>
    <lineage>
        <taxon>Eukaryota</taxon>
        <taxon>Metazoa</taxon>
        <taxon>Ecdysozoa</taxon>
        <taxon>Arthropoda</taxon>
        <taxon>Crustacea</taxon>
        <taxon>Multicrustacea</taxon>
        <taxon>Hexanauplia</taxon>
        <taxon>Copepoda</taxon>
        <taxon>Siphonostomatoida</taxon>
        <taxon>Caligidae</taxon>
        <taxon>Lepeophtheirus</taxon>
    </lineage>
</organism>
<proteinExistence type="predicted"/>
<protein>
    <submittedName>
        <fullName evidence="1">Uncharacterized protein</fullName>
    </submittedName>
</protein>
<name>A0A0K2TWW9_LEPSM</name>
<evidence type="ECO:0000313" key="1">
    <source>
        <dbReference type="EMBL" id="CDW29861.1"/>
    </source>
</evidence>
<sequence>MERNIRNLERLLNCKEPSSSLPCWWSLLKCYLTLNLKKLLASTTAIRYGNYVKHFL</sequence>
<reference evidence="1" key="1">
    <citation type="submission" date="2014-05" db="EMBL/GenBank/DDBJ databases">
        <authorList>
            <person name="Chronopoulou M."/>
        </authorList>
    </citation>
    <scope>NUCLEOTIDE SEQUENCE</scope>
    <source>
        <tissue evidence="1">Whole organism</tissue>
    </source>
</reference>
<dbReference type="EMBL" id="HACA01012500">
    <property type="protein sequence ID" value="CDW29861.1"/>
    <property type="molecule type" value="Transcribed_RNA"/>
</dbReference>
<accession>A0A0K2TWW9</accession>